<dbReference type="Pfam" id="PF09587">
    <property type="entry name" value="PGA_cap"/>
    <property type="match status" value="1"/>
</dbReference>
<dbReference type="PROSITE" id="PS51257">
    <property type="entry name" value="PROKAR_LIPOPROTEIN"/>
    <property type="match status" value="1"/>
</dbReference>
<reference evidence="5" key="1">
    <citation type="journal article" date="2019" name="Int. J. Syst. Evol. Microbiol.">
        <title>The Global Catalogue of Microorganisms (GCM) 10K type strain sequencing project: providing services to taxonomists for standard genome sequencing and annotation.</title>
        <authorList>
            <consortium name="The Broad Institute Genomics Platform"/>
            <consortium name="The Broad Institute Genome Sequencing Center for Infectious Disease"/>
            <person name="Wu L."/>
            <person name="Ma J."/>
        </authorList>
    </citation>
    <scope>NUCLEOTIDE SEQUENCE [LARGE SCALE GENOMIC DNA]</scope>
    <source>
        <strain evidence="5">JCM 17441</strain>
    </source>
</reference>
<protein>
    <submittedName>
        <fullName evidence="4">CapA family protein</fullName>
    </submittedName>
</protein>
<dbReference type="InterPro" id="IPR019079">
    <property type="entry name" value="Capsule_synth_CapA"/>
</dbReference>
<keyword evidence="2" id="KW-0732">Signal</keyword>
<evidence type="ECO:0000259" key="3">
    <source>
        <dbReference type="SMART" id="SM00854"/>
    </source>
</evidence>
<dbReference type="InterPro" id="IPR029052">
    <property type="entry name" value="Metallo-depent_PP-like"/>
</dbReference>
<dbReference type="InterPro" id="IPR052169">
    <property type="entry name" value="CW_Biosynth-Accessory"/>
</dbReference>
<evidence type="ECO:0000256" key="1">
    <source>
        <dbReference type="ARBA" id="ARBA00005662"/>
    </source>
</evidence>
<dbReference type="PANTHER" id="PTHR33393">
    <property type="entry name" value="POLYGLUTAMINE SYNTHESIS ACCESSORY PROTEIN RV0574C-RELATED"/>
    <property type="match status" value="1"/>
</dbReference>
<dbReference type="Gene3D" id="3.60.21.10">
    <property type="match status" value="1"/>
</dbReference>
<dbReference type="PANTHER" id="PTHR33393:SF13">
    <property type="entry name" value="PGA BIOSYNTHESIS PROTEIN CAPA"/>
    <property type="match status" value="1"/>
</dbReference>
<dbReference type="SMART" id="SM00854">
    <property type="entry name" value="PGA_cap"/>
    <property type="match status" value="1"/>
</dbReference>
<comment type="caution">
    <text evidence="4">The sequence shown here is derived from an EMBL/GenBank/DDBJ whole genome shotgun (WGS) entry which is preliminary data.</text>
</comment>
<gene>
    <name evidence="4" type="ORF">GCM10022255_045980</name>
</gene>
<evidence type="ECO:0000313" key="4">
    <source>
        <dbReference type="EMBL" id="GAA4251833.1"/>
    </source>
</evidence>
<feature type="chain" id="PRO_5045314427" evidence="2">
    <location>
        <begin position="26"/>
        <end position="356"/>
    </location>
</feature>
<organism evidence="4 5">
    <name type="scientific">Dactylosporangium darangshiense</name>
    <dbReference type="NCBI Taxonomy" id="579108"/>
    <lineage>
        <taxon>Bacteria</taxon>
        <taxon>Bacillati</taxon>
        <taxon>Actinomycetota</taxon>
        <taxon>Actinomycetes</taxon>
        <taxon>Micromonosporales</taxon>
        <taxon>Micromonosporaceae</taxon>
        <taxon>Dactylosporangium</taxon>
    </lineage>
</organism>
<proteinExistence type="inferred from homology"/>
<dbReference type="SUPFAM" id="SSF56300">
    <property type="entry name" value="Metallo-dependent phosphatases"/>
    <property type="match status" value="1"/>
</dbReference>
<dbReference type="RefSeq" id="WP_345129181.1">
    <property type="nucleotide sequence ID" value="NZ_BAABAT010000012.1"/>
</dbReference>
<dbReference type="Proteomes" id="UP001500620">
    <property type="component" value="Unassembled WGS sequence"/>
</dbReference>
<accession>A0ABP8DBA1</accession>
<dbReference type="EMBL" id="BAABAT010000012">
    <property type="protein sequence ID" value="GAA4251833.1"/>
    <property type="molecule type" value="Genomic_DNA"/>
</dbReference>
<name>A0ABP8DBA1_9ACTN</name>
<keyword evidence="5" id="KW-1185">Reference proteome</keyword>
<evidence type="ECO:0000313" key="5">
    <source>
        <dbReference type="Proteomes" id="UP001500620"/>
    </source>
</evidence>
<evidence type="ECO:0000256" key="2">
    <source>
        <dbReference type="SAM" id="SignalP"/>
    </source>
</evidence>
<feature type="signal peptide" evidence="2">
    <location>
        <begin position="1"/>
        <end position="25"/>
    </location>
</feature>
<feature type="domain" description="Capsule synthesis protein CapA" evidence="3">
    <location>
        <begin position="54"/>
        <end position="292"/>
    </location>
</feature>
<comment type="similarity">
    <text evidence="1">Belongs to the CapA family.</text>
</comment>
<sequence>MTTRRPAAVALALLLAACDAGGPSAHPAPASTAAAGASAASSASPSPAAPVELTLAFGGDVHFTERTAALLKDPATAIGPMTGELSAADLAVVNLETAITTRGTPEPKEFHFRAPASAYQAIKAGGIDAVSIANNHALDYGRVGFGDTLDAAAAAGMPAFGGGRNVDEAYAPLILPVRGVRVAILGFSQIHTLAESWKAGPDTPGIALAWDVPRAVAAVRKAREQADLVVVFNHWGTERVSCPNEDQKSFARALAEAGADMIIGAHAHVLQGDGWLGRTYVAYGLGNFVWYVGSADTGVLKVQVRGRSVIRADLLPAVVSSTGQPKPLTGSAAKAATDRFAALRRCTGLSPNPPAA</sequence>
<dbReference type="CDD" id="cd07381">
    <property type="entry name" value="MPP_CapA"/>
    <property type="match status" value="1"/>
</dbReference>